<gene>
    <name evidence="3" type="ORF">LIER_31488</name>
</gene>
<feature type="coiled-coil region" evidence="1">
    <location>
        <begin position="234"/>
        <end position="261"/>
    </location>
</feature>
<feature type="compositionally biased region" description="Basic and acidic residues" evidence="2">
    <location>
        <begin position="81"/>
        <end position="92"/>
    </location>
</feature>
<accession>A0AAV3RUA5</accession>
<feature type="region of interest" description="Disordered" evidence="2">
    <location>
        <begin position="175"/>
        <end position="197"/>
    </location>
</feature>
<evidence type="ECO:0000256" key="1">
    <source>
        <dbReference type="SAM" id="Coils"/>
    </source>
</evidence>
<protein>
    <submittedName>
        <fullName evidence="3">Uncharacterized protein</fullName>
    </submittedName>
</protein>
<sequence length="273" mass="30763">MVLLRLVERNRTSPKPKRDQKGRKFLGLLEKLKMEGQSHFKLCIPHQIPLFNQRKKQYRCDDGTSVGDDINLLDVGKKTGDRSVTDTMDKGSKPQTYGDDAIGIKFDTSAVGRKSMEEDSIKGEKDKPLNDVENVIDETPSGNNTRVVSDDTNTVANSLRGLREATKSQLNVDEMNTMSDSSKKMRRLRKGVPTRHARKESIFKDQLDAESDDDVVFVFEKASIGRKRTRASLAAQGVEENSEHEIDLEELERTVERRKAAKKGKTKIQGSLK</sequence>
<evidence type="ECO:0000313" key="4">
    <source>
        <dbReference type="Proteomes" id="UP001454036"/>
    </source>
</evidence>
<name>A0AAV3RUA5_LITER</name>
<evidence type="ECO:0000313" key="3">
    <source>
        <dbReference type="EMBL" id="GAA0184200.1"/>
    </source>
</evidence>
<reference evidence="3 4" key="1">
    <citation type="submission" date="2024-01" db="EMBL/GenBank/DDBJ databases">
        <title>The complete chloroplast genome sequence of Lithospermum erythrorhizon: insights into the phylogenetic relationship among Boraginaceae species and the maternal lineages of purple gromwells.</title>
        <authorList>
            <person name="Okada T."/>
            <person name="Watanabe K."/>
        </authorList>
    </citation>
    <scope>NUCLEOTIDE SEQUENCE [LARGE SCALE GENOMIC DNA]</scope>
</reference>
<proteinExistence type="predicted"/>
<keyword evidence="1" id="KW-0175">Coiled coil</keyword>
<feature type="compositionally biased region" description="Basic residues" evidence="2">
    <location>
        <begin position="184"/>
        <end position="197"/>
    </location>
</feature>
<evidence type="ECO:0000256" key="2">
    <source>
        <dbReference type="SAM" id="MobiDB-lite"/>
    </source>
</evidence>
<keyword evidence="4" id="KW-1185">Reference proteome</keyword>
<dbReference type="AlphaFoldDB" id="A0AAV3RUA5"/>
<dbReference type="EMBL" id="BAABME010011718">
    <property type="protein sequence ID" value="GAA0184200.1"/>
    <property type="molecule type" value="Genomic_DNA"/>
</dbReference>
<comment type="caution">
    <text evidence="3">The sequence shown here is derived from an EMBL/GenBank/DDBJ whole genome shotgun (WGS) entry which is preliminary data.</text>
</comment>
<organism evidence="3 4">
    <name type="scientific">Lithospermum erythrorhizon</name>
    <name type="common">Purple gromwell</name>
    <name type="synonym">Lithospermum officinale var. erythrorhizon</name>
    <dbReference type="NCBI Taxonomy" id="34254"/>
    <lineage>
        <taxon>Eukaryota</taxon>
        <taxon>Viridiplantae</taxon>
        <taxon>Streptophyta</taxon>
        <taxon>Embryophyta</taxon>
        <taxon>Tracheophyta</taxon>
        <taxon>Spermatophyta</taxon>
        <taxon>Magnoliopsida</taxon>
        <taxon>eudicotyledons</taxon>
        <taxon>Gunneridae</taxon>
        <taxon>Pentapetalae</taxon>
        <taxon>asterids</taxon>
        <taxon>lamiids</taxon>
        <taxon>Boraginales</taxon>
        <taxon>Boraginaceae</taxon>
        <taxon>Boraginoideae</taxon>
        <taxon>Lithospermeae</taxon>
        <taxon>Lithospermum</taxon>
    </lineage>
</organism>
<dbReference type="Proteomes" id="UP001454036">
    <property type="component" value="Unassembled WGS sequence"/>
</dbReference>
<feature type="region of interest" description="Disordered" evidence="2">
    <location>
        <begin position="81"/>
        <end position="100"/>
    </location>
</feature>